<dbReference type="Pfam" id="PF06082">
    <property type="entry name" value="YjbH"/>
    <property type="match status" value="1"/>
</dbReference>
<feature type="chain" id="PRO_5041279349" evidence="1">
    <location>
        <begin position="35"/>
        <end position="674"/>
    </location>
</feature>
<gene>
    <name evidence="2" type="ORF">NLF92_09145</name>
</gene>
<dbReference type="InterPro" id="IPR010344">
    <property type="entry name" value="YbjH"/>
</dbReference>
<evidence type="ECO:0000313" key="2">
    <source>
        <dbReference type="EMBL" id="MCP3429106.1"/>
    </source>
</evidence>
<sequence length="674" mass="74684">MRKKTLSISKNRVCFSVLFFLSSLSLGHSGLGHAQTVQATDGQFRLSISDTAVGKQTQVDYQAAPWLHLGFAYNQDAQSYQYNASTEIVKAQNSLPNLVVGVKDFLDTADERSQFMQAGYSLGHSAVQLGWATGASLDGWFAKASHHFIKERVTVFANTTSYSDTYQARYHAADWQVGASWQVTPNLAFSVTHSAEQNLGFGVSITLDSKKRLNTQLHPNALGFSSEGASSSSFIKLSSAQANEDKRLAIQSLLSYISVNTSVAQITDKRLQLVVQQNRYSHWPDAVASAHSVLSARYATEFDDIEYVIEHQGHLLHRFLKPIAKSHKVNQAANYTQLTSARPTQLQPVTNDTLSWVNKNSLTQGPQFTIHLDNRLWLPQTPSQIDNTALSNESDATTVAMDGTAAATNTKMAYQLFASAEMDWALTRNWSVQASYQVDLADNFSKDTAGAQLGADGLIPVNSQLQERFMASDHRLASASVKFTDSHVTQLYSDVAHLHYQAEVGYLDMNHVGFSGELLYQPWLSRIAVGASFSHTCLREIDSTFELSDIQSTAALISGYWSLPIYNLDAAVHAGRFLAEDTGIRLELRRTFANGWQFGIWATDTQKRINGTKQHFSDKGLFLRIPLGSVTGSRIKTRFTSQIGDLNRNNGAMLSAQKGTLWWQHRDVRPSLFQ</sequence>
<proteinExistence type="predicted"/>
<dbReference type="RefSeq" id="WP_254101067.1">
    <property type="nucleotide sequence ID" value="NZ_JANATA010000015.1"/>
</dbReference>
<dbReference type="EMBL" id="JANATA010000015">
    <property type="protein sequence ID" value="MCP3429106.1"/>
    <property type="molecule type" value="Genomic_DNA"/>
</dbReference>
<comment type="caution">
    <text evidence="2">The sequence shown here is derived from an EMBL/GenBank/DDBJ whole genome shotgun (WGS) entry which is preliminary data.</text>
</comment>
<keyword evidence="3" id="KW-1185">Reference proteome</keyword>
<dbReference type="AlphaFoldDB" id="A0AA41X2E0"/>
<protein>
    <submittedName>
        <fullName evidence="2">YjbH domain-containing protein</fullName>
    </submittedName>
</protein>
<evidence type="ECO:0000313" key="3">
    <source>
        <dbReference type="Proteomes" id="UP001165413"/>
    </source>
</evidence>
<keyword evidence="1" id="KW-0732">Signal</keyword>
<organism evidence="2 3">
    <name type="scientific">Opacimonas viscosa</name>
    <dbReference type="NCBI Taxonomy" id="2961944"/>
    <lineage>
        <taxon>Bacteria</taxon>
        <taxon>Pseudomonadati</taxon>
        <taxon>Pseudomonadota</taxon>
        <taxon>Gammaproteobacteria</taxon>
        <taxon>Alteromonadales</taxon>
        <taxon>Alteromonadaceae</taxon>
        <taxon>Opacimonas</taxon>
    </lineage>
</organism>
<feature type="signal peptide" evidence="1">
    <location>
        <begin position="1"/>
        <end position="34"/>
    </location>
</feature>
<reference evidence="2" key="1">
    <citation type="submission" date="2022-07" db="EMBL/GenBank/DDBJ databases">
        <title>Characterization of the Novel Bacterium Alteromonas immobilis LMIT006 and Alteromonas gregis LMIT007.</title>
        <authorList>
            <person name="Lin X."/>
        </authorList>
    </citation>
    <scope>NUCLEOTIDE SEQUENCE</scope>
    <source>
        <strain evidence="2">LMIT007</strain>
    </source>
</reference>
<dbReference type="Proteomes" id="UP001165413">
    <property type="component" value="Unassembled WGS sequence"/>
</dbReference>
<evidence type="ECO:0000256" key="1">
    <source>
        <dbReference type="SAM" id="SignalP"/>
    </source>
</evidence>
<accession>A0AA41X2E0</accession>
<name>A0AA41X2E0_9ALTE</name>